<dbReference type="Gene3D" id="1.10.405.10">
    <property type="entry name" value="Guanine Nucleotide Dissociation Inhibitor, domain 1"/>
    <property type="match status" value="1"/>
</dbReference>
<comment type="caution">
    <text evidence="2">The sequence shown here is derived from an EMBL/GenBank/DDBJ whole genome shotgun (WGS) entry which is preliminary data.</text>
</comment>
<dbReference type="GO" id="GO:0005634">
    <property type="term" value="C:nucleus"/>
    <property type="evidence" value="ECO:0007669"/>
    <property type="project" value="TreeGrafter"/>
</dbReference>
<dbReference type="InterPro" id="IPR018203">
    <property type="entry name" value="GDP_dissociation_inhibitor"/>
</dbReference>
<dbReference type="Pfam" id="PF00996">
    <property type="entry name" value="GDI"/>
    <property type="match status" value="3"/>
</dbReference>
<reference evidence="2 3" key="1">
    <citation type="journal article" date="2015" name="Plant Cell">
        <title>Oil accumulation by the oleaginous diatom Fistulifera solaris as revealed by the genome and transcriptome.</title>
        <authorList>
            <person name="Tanaka T."/>
            <person name="Maeda Y."/>
            <person name="Veluchamy A."/>
            <person name="Tanaka M."/>
            <person name="Abida H."/>
            <person name="Marechal E."/>
            <person name="Bowler C."/>
            <person name="Muto M."/>
            <person name="Sunaga Y."/>
            <person name="Tanaka M."/>
            <person name="Yoshino T."/>
            <person name="Taniguchi T."/>
            <person name="Fukuda Y."/>
            <person name="Nemoto M."/>
            <person name="Matsumoto M."/>
            <person name="Wong P.S."/>
            <person name="Aburatani S."/>
            <person name="Fujibuchi W."/>
        </authorList>
    </citation>
    <scope>NUCLEOTIDE SEQUENCE [LARGE SCALE GENOMIC DNA]</scope>
    <source>
        <strain evidence="2 3">JPCC DA0580</strain>
    </source>
</reference>
<comment type="similarity">
    <text evidence="1">Belongs to the Rab GDI family.</text>
</comment>
<dbReference type="OrthoDB" id="9446342at2759"/>
<dbReference type="GO" id="GO:0005968">
    <property type="term" value="C:Rab-protein geranylgeranyltransferase complex"/>
    <property type="evidence" value="ECO:0007669"/>
    <property type="project" value="TreeGrafter"/>
</dbReference>
<dbReference type="AlphaFoldDB" id="A0A1Z5JW12"/>
<dbReference type="Gene3D" id="3.30.519.10">
    <property type="entry name" value="Guanine Nucleotide Dissociation Inhibitor, domain 2"/>
    <property type="match status" value="1"/>
</dbReference>
<accession>A0A1Z5JW12</accession>
<gene>
    <name evidence="2" type="ORF">FisN_18Hh211</name>
</gene>
<name>A0A1Z5JW12_FISSO</name>
<dbReference type="GO" id="GO:0005829">
    <property type="term" value="C:cytosol"/>
    <property type="evidence" value="ECO:0007669"/>
    <property type="project" value="TreeGrafter"/>
</dbReference>
<dbReference type="PRINTS" id="PR00891">
    <property type="entry name" value="RABGDIREP"/>
</dbReference>
<dbReference type="SUPFAM" id="SSF51905">
    <property type="entry name" value="FAD/NAD(P)-binding domain"/>
    <property type="match status" value="1"/>
</dbReference>
<protein>
    <recommendedName>
        <fullName evidence="4">Rab proteins geranylgeranyltransferase component A</fullName>
    </recommendedName>
</protein>
<evidence type="ECO:0000313" key="2">
    <source>
        <dbReference type="EMBL" id="GAX17998.1"/>
    </source>
</evidence>
<dbReference type="InterPro" id="IPR036188">
    <property type="entry name" value="FAD/NAD-bd_sf"/>
</dbReference>
<evidence type="ECO:0000256" key="1">
    <source>
        <dbReference type="ARBA" id="ARBA00005593"/>
    </source>
</evidence>
<dbReference type="GO" id="GO:0005092">
    <property type="term" value="F:GDP-dissociation inhibitor activity"/>
    <property type="evidence" value="ECO:0007669"/>
    <property type="project" value="InterPro"/>
</dbReference>
<keyword evidence="3" id="KW-1185">Reference proteome</keyword>
<dbReference type="PANTHER" id="PTHR11787:SF4">
    <property type="entry name" value="CHM, RAB ESCORT PROTEIN 1"/>
    <property type="match status" value="1"/>
</dbReference>
<proteinExistence type="inferred from homology"/>
<dbReference type="PANTHER" id="PTHR11787">
    <property type="entry name" value="RAB GDP-DISSOCIATION INHIBITOR"/>
    <property type="match status" value="1"/>
</dbReference>
<dbReference type="GO" id="GO:0016192">
    <property type="term" value="P:vesicle-mediated transport"/>
    <property type="evidence" value="ECO:0007669"/>
    <property type="project" value="TreeGrafter"/>
</dbReference>
<evidence type="ECO:0008006" key="4">
    <source>
        <dbReference type="Google" id="ProtNLM"/>
    </source>
</evidence>
<sequence>MTTTTTAEEQHYDVILCGTGLIQSIVASALARAGRKVLQCDAADYYGQFDAVWTFPYLQQLQEKKVNSAATTILDTDDTPSSCLVHLTRQTDETCLTFHSMHTKTSFPMHIGTNVVTPYGIGCIEQLSPQQPHLSIALTNWTLANGRHARLFVASPAQIQSQAQVDAQTILQHHSRSLALDITPSLVYAAGTAVDALIQSGVADYLEWKALEGLLYLNPQTQQLDKVPCNKNDIFSSPSLGPMDKRRLMKFLQLAMDYGIAQQVQEEEAVTSLNERHLNQGRSLARPQNKSVQSSELKALEQCMEMSFASYLEEHQKLSPALISLVRFALALEKDQETSVREGMRQLCQHMGSLGRFGTTAFLVPLYGSGELAQAFCRSAAVYGATYMLRQAPLAVQTQEMNGRVKGVWLAPMEEGASPQLISCSHVVVPASALKSSVKSESKVLRRISVLRGRLITEGQQRHAIIIPPSTLGSSSPIYGLLLDETVNVVPRVPNGCTLVHLTTTVVRDVDVCLLEMALEMILADTKNDVEEIFHTCFSYDLYESEGSDPSIEGLHQVRCAAPGLEVDAAIEQAKEIFSRICPNDEFLVISKQLETEIKDRLGDHADEDDDEKRVLESAIGILAETESKGHE</sequence>
<dbReference type="Proteomes" id="UP000198406">
    <property type="component" value="Unassembled WGS sequence"/>
</dbReference>
<dbReference type="GO" id="GO:0007264">
    <property type="term" value="P:small GTPase-mediated signal transduction"/>
    <property type="evidence" value="ECO:0007669"/>
    <property type="project" value="InterPro"/>
</dbReference>
<dbReference type="InParanoid" id="A0A1Z5JW12"/>
<evidence type="ECO:0000313" key="3">
    <source>
        <dbReference type="Proteomes" id="UP000198406"/>
    </source>
</evidence>
<dbReference type="EMBL" id="BDSP01000123">
    <property type="protein sequence ID" value="GAX17998.1"/>
    <property type="molecule type" value="Genomic_DNA"/>
</dbReference>
<dbReference type="Gene3D" id="3.50.50.60">
    <property type="entry name" value="FAD/NAD(P)-binding domain"/>
    <property type="match status" value="2"/>
</dbReference>
<organism evidence="2 3">
    <name type="scientific">Fistulifera solaris</name>
    <name type="common">Oleaginous diatom</name>
    <dbReference type="NCBI Taxonomy" id="1519565"/>
    <lineage>
        <taxon>Eukaryota</taxon>
        <taxon>Sar</taxon>
        <taxon>Stramenopiles</taxon>
        <taxon>Ochrophyta</taxon>
        <taxon>Bacillariophyta</taxon>
        <taxon>Bacillariophyceae</taxon>
        <taxon>Bacillariophycidae</taxon>
        <taxon>Naviculales</taxon>
        <taxon>Naviculaceae</taxon>
        <taxon>Fistulifera</taxon>
    </lineage>
</organism>